<dbReference type="InterPro" id="IPR045775">
    <property type="entry name" value="DUF6207"/>
</dbReference>
<keyword evidence="3" id="KW-1185">Reference proteome</keyword>
<evidence type="ECO:0000313" key="3">
    <source>
        <dbReference type="Proteomes" id="UP001341259"/>
    </source>
</evidence>
<gene>
    <name evidence="1" type="ORF">OHB29_00050</name>
    <name evidence="2" type="ORF">OHB29_43025</name>
</gene>
<organism evidence="1 3">
    <name type="scientific">Streptomyces violaceus</name>
    <name type="common">Streptomyces venezuelae</name>
    <dbReference type="NCBI Taxonomy" id="1936"/>
    <lineage>
        <taxon>Bacteria</taxon>
        <taxon>Bacillati</taxon>
        <taxon>Actinomycetota</taxon>
        <taxon>Actinomycetes</taxon>
        <taxon>Kitasatosporales</taxon>
        <taxon>Streptomycetaceae</taxon>
        <taxon>Streptomyces</taxon>
    </lineage>
</organism>
<name>A0ABZ1NIR3_STRVL</name>
<evidence type="ECO:0000313" key="1">
    <source>
        <dbReference type="EMBL" id="WUG91583.1"/>
    </source>
</evidence>
<sequence length="57" mass="5804">MHVQGPGMVVLDVAAADAVTALTLQAVFAERWATAMGGSQPGIVVPSQCEPDRPGKA</sequence>
<dbReference type="Pfam" id="PF19711">
    <property type="entry name" value="DUF6207"/>
    <property type="match status" value="1"/>
</dbReference>
<protein>
    <submittedName>
        <fullName evidence="1">DUF6207 family protein</fullName>
    </submittedName>
</protein>
<dbReference type="EMBL" id="CP107906">
    <property type="protein sequence ID" value="WUG99177.1"/>
    <property type="molecule type" value="Genomic_DNA"/>
</dbReference>
<accession>A0ABZ1NIR3</accession>
<dbReference type="Proteomes" id="UP001341259">
    <property type="component" value="Chromosome"/>
</dbReference>
<reference evidence="1 3" key="1">
    <citation type="submission" date="2022-10" db="EMBL/GenBank/DDBJ databases">
        <title>The complete genomes of actinobacterial strains from the NBC collection.</title>
        <authorList>
            <person name="Joergensen T.S."/>
            <person name="Alvarez Arevalo M."/>
            <person name="Sterndorff E.B."/>
            <person name="Faurdal D."/>
            <person name="Vuksanovic O."/>
            <person name="Mourched A.-S."/>
            <person name="Charusanti P."/>
            <person name="Shaw S."/>
            <person name="Blin K."/>
            <person name="Weber T."/>
        </authorList>
    </citation>
    <scope>NUCLEOTIDE SEQUENCE [LARGE SCALE GENOMIC DNA]</scope>
    <source>
        <strain evidence="1 3">NBC_00456</strain>
    </source>
</reference>
<dbReference type="RefSeq" id="WP_328336033.1">
    <property type="nucleotide sequence ID" value="NZ_CP107906.1"/>
</dbReference>
<evidence type="ECO:0000313" key="2">
    <source>
        <dbReference type="EMBL" id="WUG99177.1"/>
    </source>
</evidence>
<proteinExistence type="predicted"/>
<dbReference type="EMBL" id="CP107906">
    <property type="protein sequence ID" value="WUG91583.1"/>
    <property type="molecule type" value="Genomic_DNA"/>
</dbReference>